<organism evidence="1 2">
    <name type="scientific">Pristionchus pacificus</name>
    <name type="common">Parasitic nematode worm</name>
    <dbReference type="NCBI Taxonomy" id="54126"/>
    <lineage>
        <taxon>Eukaryota</taxon>
        <taxon>Metazoa</taxon>
        <taxon>Ecdysozoa</taxon>
        <taxon>Nematoda</taxon>
        <taxon>Chromadorea</taxon>
        <taxon>Rhabditida</taxon>
        <taxon>Rhabditina</taxon>
        <taxon>Diplogasteromorpha</taxon>
        <taxon>Diplogasteroidea</taxon>
        <taxon>Neodiplogasteridae</taxon>
        <taxon>Pristionchus</taxon>
    </lineage>
</organism>
<accession>A0A2A6CK35</accession>
<accession>A0A8R1YDW6</accession>
<gene>
    <name evidence="1" type="primary">WBGene00106000</name>
</gene>
<protein>
    <submittedName>
        <fullName evidence="1">Uncharacterized protein</fullName>
    </submittedName>
</protein>
<name>A0A2A6CK35_PRIPA</name>
<dbReference type="EnsemblMetazoa" id="PPA16446.1">
    <property type="protein sequence ID" value="PPA16446.1"/>
    <property type="gene ID" value="WBGene00106000"/>
</dbReference>
<reference evidence="1" key="2">
    <citation type="submission" date="2022-06" db="UniProtKB">
        <authorList>
            <consortium name="EnsemblMetazoa"/>
        </authorList>
    </citation>
    <scope>IDENTIFICATION</scope>
    <source>
        <strain evidence="1">PS312</strain>
    </source>
</reference>
<keyword evidence="2" id="KW-1185">Reference proteome</keyword>
<sequence length="427" mass="47510">MSLLLQFFFLLLGIVDGKVEFTSSTLYDIFDFRGVGEIALPRCNFGCLIFASTLGEYQPSNDGLDPYMENLMIYDPAIGRNLSIAELANQLDSKSSQKVPLDIASEGVYSILNLNAPEDEGSDVTVWIVERSKAHEFDYELYDARSIARATSRPTGIVTIMSAARFRVSASDMGQFDSYTARLVGFDNALDNNPDKCTHACQTAIGSAFVGFEFIVNAPLISIVFSEMRLLNLTADYSYYYVHPLATPGFFSSPGYNGCGRLGTDQVHRSTQYSDKAAFTLRGAPNNYQVVFDSDLDLSDGNEIQITDDTNDKVYPINGTSAHIETIIPRTQTVIVSYKNISAPQSFILRYSAAKLVWYLLDILGSCCRTNSMRISGGINAFVGFIFNNLEAFDAHINQHDANDDDQLVRTNYWTGRSLRHRNRVHL</sequence>
<evidence type="ECO:0000313" key="1">
    <source>
        <dbReference type="EnsemblMetazoa" id="PPA16446.1"/>
    </source>
</evidence>
<reference evidence="2" key="1">
    <citation type="journal article" date="2008" name="Nat. Genet.">
        <title>The Pristionchus pacificus genome provides a unique perspective on nematode lifestyle and parasitism.</title>
        <authorList>
            <person name="Dieterich C."/>
            <person name="Clifton S.W."/>
            <person name="Schuster L.N."/>
            <person name="Chinwalla A."/>
            <person name="Delehaunty K."/>
            <person name="Dinkelacker I."/>
            <person name="Fulton L."/>
            <person name="Fulton R."/>
            <person name="Godfrey J."/>
            <person name="Minx P."/>
            <person name="Mitreva M."/>
            <person name="Roeseler W."/>
            <person name="Tian H."/>
            <person name="Witte H."/>
            <person name="Yang S.P."/>
            <person name="Wilson R.K."/>
            <person name="Sommer R.J."/>
        </authorList>
    </citation>
    <scope>NUCLEOTIDE SEQUENCE [LARGE SCALE GENOMIC DNA]</scope>
    <source>
        <strain evidence="2">PS312</strain>
    </source>
</reference>
<proteinExistence type="predicted"/>
<dbReference type="Proteomes" id="UP000005239">
    <property type="component" value="Unassembled WGS sequence"/>
</dbReference>
<dbReference type="AlphaFoldDB" id="A0A2A6CK35"/>
<evidence type="ECO:0000313" key="2">
    <source>
        <dbReference type="Proteomes" id="UP000005239"/>
    </source>
</evidence>